<feature type="compositionally biased region" description="Basic and acidic residues" evidence="9">
    <location>
        <begin position="437"/>
        <end position="466"/>
    </location>
</feature>
<dbReference type="SUPFAM" id="SSF50249">
    <property type="entry name" value="Nucleic acid-binding proteins"/>
    <property type="match status" value="2"/>
</dbReference>
<dbReference type="Proteomes" id="UP001197093">
    <property type="component" value="Unassembled WGS sequence"/>
</dbReference>
<evidence type="ECO:0000313" key="12">
    <source>
        <dbReference type="Proteomes" id="UP001197093"/>
    </source>
</evidence>
<name>A0AAD4HZA8_9PEZI</name>
<evidence type="ECO:0000256" key="6">
    <source>
        <dbReference type="ARBA" id="ARBA00022895"/>
    </source>
</evidence>
<protein>
    <recommendedName>
        <fullName evidence="4">Protection of telomeres protein 1</fullName>
    </recommendedName>
</protein>
<feature type="compositionally biased region" description="Acidic residues" evidence="9">
    <location>
        <begin position="554"/>
        <end position="564"/>
    </location>
</feature>
<dbReference type="PANTHER" id="PTHR14513:SF0">
    <property type="entry name" value="PROTECTION OF TELOMERES PROTEIN 1"/>
    <property type="match status" value="1"/>
</dbReference>
<accession>A0AAD4HZA8</accession>
<dbReference type="GO" id="GO:0000783">
    <property type="term" value="C:nuclear telomere cap complex"/>
    <property type="evidence" value="ECO:0007669"/>
    <property type="project" value="TreeGrafter"/>
</dbReference>
<reference evidence="11" key="1">
    <citation type="submission" date="2023-02" db="EMBL/GenBank/DDBJ databases">
        <authorList>
            <person name="Palmer J.M."/>
        </authorList>
    </citation>
    <scope>NUCLEOTIDE SEQUENCE</scope>
    <source>
        <strain evidence="11">FW57</strain>
    </source>
</reference>
<feature type="compositionally biased region" description="Basic and acidic residues" evidence="9">
    <location>
        <begin position="360"/>
        <end position="370"/>
    </location>
</feature>
<feature type="compositionally biased region" description="Basic residues" evidence="9">
    <location>
        <begin position="350"/>
        <end position="359"/>
    </location>
</feature>
<feature type="compositionally biased region" description="Basic and acidic residues" evidence="9">
    <location>
        <begin position="316"/>
        <end position="327"/>
    </location>
</feature>
<dbReference type="GO" id="GO:0010521">
    <property type="term" value="F:telomerase inhibitor activity"/>
    <property type="evidence" value="ECO:0007669"/>
    <property type="project" value="TreeGrafter"/>
</dbReference>
<dbReference type="AlphaFoldDB" id="A0AAD4HZA8"/>
<evidence type="ECO:0000256" key="3">
    <source>
        <dbReference type="ARBA" id="ARBA00008442"/>
    </source>
</evidence>
<feature type="region of interest" description="Disordered" evidence="9">
    <location>
        <begin position="397"/>
        <end position="495"/>
    </location>
</feature>
<dbReference type="InterPro" id="IPR032042">
    <property type="entry name" value="POT1PC"/>
</dbReference>
<feature type="compositionally biased region" description="Basic and acidic residues" evidence="9">
    <location>
        <begin position="525"/>
        <end position="552"/>
    </location>
</feature>
<dbReference type="Gene3D" id="2.40.50.140">
    <property type="entry name" value="Nucleic acid-binding proteins"/>
    <property type="match status" value="2"/>
</dbReference>
<evidence type="ECO:0000259" key="10">
    <source>
        <dbReference type="SMART" id="SM00976"/>
    </source>
</evidence>
<evidence type="ECO:0000256" key="2">
    <source>
        <dbReference type="ARBA" id="ARBA00004574"/>
    </source>
</evidence>
<dbReference type="CDD" id="cd04497">
    <property type="entry name" value="hPOT1_OB1_like"/>
    <property type="match status" value="1"/>
</dbReference>
<evidence type="ECO:0000313" key="11">
    <source>
        <dbReference type="EMBL" id="KAG7288706.1"/>
    </source>
</evidence>
<evidence type="ECO:0000256" key="4">
    <source>
        <dbReference type="ARBA" id="ARBA00015253"/>
    </source>
</evidence>
<keyword evidence="6" id="KW-0779">Telomere</keyword>
<keyword evidence="12" id="KW-1185">Reference proteome</keyword>
<dbReference type="InterPro" id="IPR028389">
    <property type="entry name" value="POT1"/>
</dbReference>
<evidence type="ECO:0000256" key="8">
    <source>
        <dbReference type="ARBA" id="ARBA00023242"/>
    </source>
</evidence>
<comment type="similarity">
    <text evidence="3">Belongs to the telombin family.</text>
</comment>
<dbReference type="PANTHER" id="PTHR14513">
    <property type="entry name" value="PROTECTION OF TELOMERES 1"/>
    <property type="match status" value="1"/>
</dbReference>
<dbReference type="InterPro" id="IPR012340">
    <property type="entry name" value="NA-bd_OB-fold"/>
</dbReference>
<feature type="region of interest" description="Disordered" evidence="9">
    <location>
        <begin position="1"/>
        <end position="20"/>
    </location>
</feature>
<keyword evidence="7" id="KW-0238">DNA-binding</keyword>
<sequence>MPAGGSRKGAVDAAPPEPSLPKNYTELRAILEGSVTQGQFINVIGVVKDCRLPIPTHGSDYKCTLTLYDLSIEDENHGIRFVIFRPEADMPQVTLGDVVVLTTVRVHKYLADPLSLITNRNTSIRVYTASKIPQPPQSAQVALSLNVKQKFSLLKDIQDGKFYDLIVQVAREPYSNFGMSTLYVSDYTANPKFHLQRWEGLSESTSGDGDPYGYTSGSAAVPKTDWVGPYGKMSLQVTCFGEHSRYVCDEVTAGRWVALRNVQIKYGRDGSFLEGFIREERNVTNARINVTVLDTGDRETIDPKLKEAIRRCRDYDKKKKQQMKEVKAAQTAGAKRKASAPSEQEERRLNSKGRRKAKRADKQQKPREESSNGQLRLELNGQVTCEAHDAPYSTIESILEPPLHETTTRPRLAMPTLHTKPKPGSSISSRPLSPFPETDRLRRTLRNEDETMSSSDDRNGRARLQLEDLPPATQTPPHTVRRSLATSSAASGLDAADLRRDPATLAQLRERMFTLWGDLEEHKARAAGRERRGDQAAVNGDRRDPRREKPPMESDAEDDGEEPEQAVSNKPFACCIKQYGVYEKGGEEEGGRWVRCFGLFGTKICS</sequence>
<organism evidence="11 12">
    <name type="scientific">Staphylotrichum longicolle</name>
    <dbReference type="NCBI Taxonomy" id="669026"/>
    <lineage>
        <taxon>Eukaryota</taxon>
        <taxon>Fungi</taxon>
        <taxon>Dikarya</taxon>
        <taxon>Ascomycota</taxon>
        <taxon>Pezizomycotina</taxon>
        <taxon>Sordariomycetes</taxon>
        <taxon>Sordariomycetidae</taxon>
        <taxon>Sordariales</taxon>
        <taxon>Chaetomiaceae</taxon>
        <taxon>Staphylotrichum</taxon>
    </lineage>
</organism>
<keyword evidence="8" id="KW-0539">Nucleus</keyword>
<dbReference type="FunFam" id="2.40.50.140:FF:000303">
    <property type="entry name" value="Protection of telomeres protein 1"/>
    <property type="match status" value="1"/>
</dbReference>
<evidence type="ECO:0000256" key="9">
    <source>
        <dbReference type="SAM" id="MobiDB-lite"/>
    </source>
</evidence>
<comment type="caution">
    <text evidence="11">The sequence shown here is derived from an EMBL/GenBank/DDBJ whole genome shotgun (WGS) entry which is preliminary data.</text>
</comment>
<keyword evidence="5" id="KW-0158">Chromosome</keyword>
<evidence type="ECO:0000256" key="7">
    <source>
        <dbReference type="ARBA" id="ARBA00023125"/>
    </source>
</evidence>
<feature type="compositionally biased region" description="Low complexity" evidence="9">
    <location>
        <begin position="482"/>
        <end position="495"/>
    </location>
</feature>
<feature type="domain" description="Telomeric single stranded DNA binding POT1/Cdc13" evidence="10">
    <location>
        <begin position="24"/>
        <end position="167"/>
    </location>
</feature>
<dbReference type="EMBL" id="JAHCVI010000002">
    <property type="protein sequence ID" value="KAG7288706.1"/>
    <property type="molecule type" value="Genomic_DNA"/>
</dbReference>
<proteinExistence type="inferred from homology"/>
<dbReference type="SMART" id="SM00976">
    <property type="entry name" value="Telo_bind"/>
    <property type="match status" value="1"/>
</dbReference>
<dbReference type="Pfam" id="PF16686">
    <property type="entry name" value="POT1PC"/>
    <property type="match status" value="1"/>
</dbReference>
<dbReference type="InterPro" id="IPR011564">
    <property type="entry name" value="Telomer_end-bd_POT1/Cdc13"/>
</dbReference>
<evidence type="ECO:0000256" key="5">
    <source>
        <dbReference type="ARBA" id="ARBA00022454"/>
    </source>
</evidence>
<dbReference type="GO" id="GO:0016233">
    <property type="term" value="P:telomere capping"/>
    <property type="evidence" value="ECO:0007669"/>
    <property type="project" value="TreeGrafter"/>
</dbReference>
<evidence type="ECO:0000256" key="1">
    <source>
        <dbReference type="ARBA" id="ARBA00004123"/>
    </source>
</evidence>
<gene>
    <name evidence="11" type="ORF">NEMBOFW57_005062</name>
</gene>
<feature type="region of interest" description="Disordered" evidence="9">
    <location>
        <begin position="525"/>
        <end position="569"/>
    </location>
</feature>
<dbReference type="Pfam" id="PF02765">
    <property type="entry name" value="POT1"/>
    <property type="match status" value="1"/>
</dbReference>
<dbReference type="GO" id="GO:0032210">
    <property type="term" value="P:regulation of telomere maintenance via telomerase"/>
    <property type="evidence" value="ECO:0007669"/>
    <property type="project" value="TreeGrafter"/>
</dbReference>
<feature type="region of interest" description="Disordered" evidence="9">
    <location>
        <begin position="316"/>
        <end position="377"/>
    </location>
</feature>
<dbReference type="GO" id="GO:0098505">
    <property type="term" value="F:G-rich strand telomeric DNA binding"/>
    <property type="evidence" value="ECO:0007669"/>
    <property type="project" value="TreeGrafter"/>
</dbReference>
<comment type="subcellular location">
    <subcellularLocation>
        <location evidence="2">Chromosome</location>
        <location evidence="2">Telomere</location>
    </subcellularLocation>
    <subcellularLocation>
        <location evidence="1">Nucleus</location>
    </subcellularLocation>
</comment>